<evidence type="ECO:0000313" key="3">
    <source>
        <dbReference type="Proteomes" id="UP001187531"/>
    </source>
</evidence>
<keyword evidence="1" id="KW-1133">Transmembrane helix</keyword>
<feature type="transmembrane region" description="Helical" evidence="1">
    <location>
        <begin position="37"/>
        <end position="56"/>
    </location>
</feature>
<dbReference type="AlphaFoldDB" id="A0AA88I6Y6"/>
<comment type="caution">
    <text evidence="2">The sequence shown here is derived from an EMBL/GenBank/DDBJ whole genome shotgun (WGS) entry which is preliminary data.</text>
</comment>
<protein>
    <submittedName>
        <fullName evidence="2">Uncharacterized protein</fullName>
    </submittedName>
</protein>
<keyword evidence="1" id="KW-0472">Membrane</keyword>
<reference evidence="2" key="1">
    <citation type="submission" date="2023-07" db="EMBL/GenBank/DDBJ databases">
        <title>Chromosome-level genome assembly of Artemia franciscana.</title>
        <authorList>
            <person name="Jo E."/>
        </authorList>
    </citation>
    <scope>NUCLEOTIDE SEQUENCE</scope>
    <source>
        <tissue evidence="2">Whole body</tissue>
    </source>
</reference>
<sequence>MTELFHQPQNPSLKHLQNRIKARAEIVRLSNRNLIKMIKVTFLLALFAVLALAIAYPQEKTAVDADEEAASRGRYWGMKTYLFGLFLYFFFIIIFHSYK</sequence>
<keyword evidence="1" id="KW-0812">Transmembrane</keyword>
<dbReference type="Proteomes" id="UP001187531">
    <property type="component" value="Unassembled WGS sequence"/>
</dbReference>
<name>A0AA88I6Y6_ARTSF</name>
<gene>
    <name evidence="2" type="ORF">QYM36_001678</name>
</gene>
<accession>A0AA88I6Y6</accession>
<keyword evidence="3" id="KW-1185">Reference proteome</keyword>
<organism evidence="2 3">
    <name type="scientific">Artemia franciscana</name>
    <name type="common">Brine shrimp</name>
    <name type="synonym">Artemia sanfranciscana</name>
    <dbReference type="NCBI Taxonomy" id="6661"/>
    <lineage>
        <taxon>Eukaryota</taxon>
        <taxon>Metazoa</taxon>
        <taxon>Ecdysozoa</taxon>
        <taxon>Arthropoda</taxon>
        <taxon>Crustacea</taxon>
        <taxon>Branchiopoda</taxon>
        <taxon>Anostraca</taxon>
        <taxon>Artemiidae</taxon>
        <taxon>Artemia</taxon>
    </lineage>
</organism>
<evidence type="ECO:0000256" key="1">
    <source>
        <dbReference type="SAM" id="Phobius"/>
    </source>
</evidence>
<dbReference type="EMBL" id="JAVRJZ010000003">
    <property type="protein sequence ID" value="KAK2725305.1"/>
    <property type="molecule type" value="Genomic_DNA"/>
</dbReference>
<proteinExistence type="predicted"/>
<feature type="transmembrane region" description="Helical" evidence="1">
    <location>
        <begin position="76"/>
        <end position="95"/>
    </location>
</feature>
<evidence type="ECO:0000313" key="2">
    <source>
        <dbReference type="EMBL" id="KAK2725305.1"/>
    </source>
</evidence>